<dbReference type="GO" id="GO:0008270">
    <property type="term" value="F:zinc ion binding"/>
    <property type="evidence" value="ECO:0007669"/>
    <property type="project" value="InterPro"/>
</dbReference>
<evidence type="ECO:0000313" key="4">
    <source>
        <dbReference type="Proteomes" id="UP000239814"/>
    </source>
</evidence>
<dbReference type="Gene3D" id="1.10.10.1550">
    <property type="entry name" value="ROS/MUCR transcriptional regulator protein"/>
    <property type="match status" value="2"/>
</dbReference>
<sequence length="498" mass="55170">MTGSEPVRGVLACDGAHVQCHECGDWYRSLTTHIRLAHGMSDDEYRYEWDLPAATRLASDDVRNTARANAMQRVDRAGPLAVPRFLPGTYVEGGAVAAEYDDRARRLWTERLQAAGWASWEAAVDWAVEHDKTWSDIAARLGITHQQARTVGMAHGVVLPPLWQRMVVVARDHVDRYGTLLNTTGRLSAWLSRTRHESKTKRLPRRAVAALDRLDPDWRLDREARRGAMRRRKVANGHQVSSFRTFDAQVRAAGFEGAAGLLRHGIVEHLGPSELGDLVGVRGDSLLKRMTVGNPENPFDATEELCSSVFGMLDDDGSRVQCHECGLWFGVLYRHLTWHTGDDGGPLSAEAYRKRHGLPADLPLRSDGAPETLSGQWDAHLQEAGFASWEDALAAMAQDHLGLSELGERLGVRGDALPAVLAREAPGDPWAATEPFRVSRFGHLEDDGERSQCHECGLWYRRVGSHVSAHSGDDGEPLTFDEYRARPRGRAGAAARRE</sequence>
<dbReference type="KEGG" id="git:C6V83_06705"/>
<evidence type="ECO:0000313" key="3">
    <source>
        <dbReference type="EMBL" id="AVM00004.1"/>
    </source>
</evidence>
<dbReference type="GO" id="GO:0006355">
    <property type="term" value="P:regulation of DNA-templated transcription"/>
    <property type="evidence" value="ECO:0007669"/>
    <property type="project" value="InterPro"/>
</dbReference>
<dbReference type="Pfam" id="PF05443">
    <property type="entry name" value="ROS_MUCR"/>
    <property type="match status" value="1"/>
</dbReference>
<proteinExistence type="inferred from homology"/>
<dbReference type="RefSeq" id="WP_105941735.1">
    <property type="nucleotide sequence ID" value="NZ_CP027433.1"/>
</dbReference>
<dbReference type="AlphaFoldDB" id="A0A2S0KEC6"/>
<evidence type="ECO:0000256" key="1">
    <source>
        <dbReference type="ARBA" id="ARBA00007031"/>
    </source>
</evidence>
<dbReference type="InterPro" id="IPR008807">
    <property type="entry name" value="ROS_MUCR"/>
</dbReference>
<dbReference type="Proteomes" id="UP000239814">
    <property type="component" value="Chromosome"/>
</dbReference>
<evidence type="ECO:0000256" key="2">
    <source>
        <dbReference type="SAM" id="MobiDB-lite"/>
    </source>
</evidence>
<comment type="similarity">
    <text evidence="1">Belongs to the ros/MucR family.</text>
</comment>
<protein>
    <submittedName>
        <fullName evidence="3">Uncharacterized protein</fullName>
    </submittedName>
</protein>
<dbReference type="OrthoDB" id="4381337at2"/>
<reference evidence="3 4" key="1">
    <citation type="submission" date="2018-03" db="EMBL/GenBank/DDBJ databases">
        <title>Characteristics and genome of n-alkane degrading marine bacteria Gordonia iterans isolated from crude oil contaminated in Tae-an, South Korea.</title>
        <authorList>
            <person name="Lee S.-S."/>
            <person name="Kim H."/>
        </authorList>
    </citation>
    <scope>NUCLEOTIDE SEQUENCE [LARGE SCALE GENOMIC DNA]</scope>
    <source>
        <strain evidence="3 4">Co17</strain>
    </source>
</reference>
<name>A0A2S0KEC6_9ACTN</name>
<dbReference type="InterPro" id="IPR041920">
    <property type="entry name" value="ROS/MUCR_sf"/>
</dbReference>
<dbReference type="EMBL" id="CP027433">
    <property type="protein sequence ID" value="AVM00004.1"/>
    <property type="molecule type" value="Genomic_DNA"/>
</dbReference>
<organism evidence="3 4">
    <name type="scientific">Gordonia iterans</name>
    <dbReference type="NCBI Taxonomy" id="1004901"/>
    <lineage>
        <taxon>Bacteria</taxon>
        <taxon>Bacillati</taxon>
        <taxon>Actinomycetota</taxon>
        <taxon>Actinomycetes</taxon>
        <taxon>Mycobacteriales</taxon>
        <taxon>Gordoniaceae</taxon>
        <taxon>Gordonia</taxon>
    </lineage>
</organism>
<keyword evidence="4" id="KW-1185">Reference proteome</keyword>
<dbReference type="GO" id="GO:0003677">
    <property type="term" value="F:DNA binding"/>
    <property type="evidence" value="ECO:0007669"/>
    <property type="project" value="InterPro"/>
</dbReference>
<feature type="region of interest" description="Disordered" evidence="2">
    <location>
        <begin position="468"/>
        <end position="498"/>
    </location>
</feature>
<accession>A0A2S0KEC6</accession>
<gene>
    <name evidence="3" type="ORF">C6V83_06705</name>
</gene>